<dbReference type="InterPro" id="IPR023365">
    <property type="entry name" value="Sortase_dom-sf"/>
</dbReference>
<dbReference type="CDD" id="cd05829">
    <property type="entry name" value="Sortase_F"/>
    <property type="match status" value="1"/>
</dbReference>
<sequence>MLLLPWSVSCGPRPDRPAAAPVTPPAAADRSAPPAVTSSTVGTGTGAGTGTAAGTGAGSVQAADPVRVRIPAIAVSAPVVPLSLDGGGRLRAPDGFSETGWNAAGPEPGETGTAVIAGHVDSRTGPAVFFRLRDLAPGDRVEVERADGSSVAFVVRRLARFPKDAVPAADVYGSTGAPALRLITCGGVFDQARSSYRDNVVVFADLA</sequence>
<accession>A0A1S1R8E0</accession>
<organism evidence="3 4">
    <name type="scientific">Parafrankia soli</name>
    <dbReference type="NCBI Taxonomy" id="2599596"/>
    <lineage>
        <taxon>Bacteria</taxon>
        <taxon>Bacillati</taxon>
        <taxon>Actinomycetota</taxon>
        <taxon>Actinomycetes</taxon>
        <taxon>Frankiales</taxon>
        <taxon>Frankiaceae</taxon>
        <taxon>Parafrankia</taxon>
    </lineage>
</organism>
<dbReference type="Proteomes" id="UP000179769">
    <property type="component" value="Unassembled WGS sequence"/>
</dbReference>
<evidence type="ECO:0000313" key="4">
    <source>
        <dbReference type="Proteomes" id="UP000179769"/>
    </source>
</evidence>
<evidence type="ECO:0000256" key="2">
    <source>
        <dbReference type="SAM" id="MobiDB-lite"/>
    </source>
</evidence>
<proteinExistence type="predicted"/>
<feature type="compositionally biased region" description="Low complexity" evidence="2">
    <location>
        <begin position="17"/>
        <end position="42"/>
    </location>
</feature>
<protein>
    <submittedName>
        <fullName evidence="3">Class F sortase</fullName>
    </submittedName>
</protein>
<dbReference type="GO" id="GO:0016787">
    <property type="term" value="F:hydrolase activity"/>
    <property type="evidence" value="ECO:0007669"/>
    <property type="project" value="UniProtKB-KW"/>
</dbReference>
<name>A0A1S1R8E0_9ACTN</name>
<keyword evidence="4" id="KW-1185">Reference proteome</keyword>
<dbReference type="InterPro" id="IPR005754">
    <property type="entry name" value="Sortase"/>
</dbReference>
<dbReference type="OrthoDB" id="525039at2"/>
<keyword evidence="1" id="KW-0378">Hydrolase</keyword>
<evidence type="ECO:0000256" key="1">
    <source>
        <dbReference type="ARBA" id="ARBA00022801"/>
    </source>
</evidence>
<gene>
    <name evidence="3" type="ORF">BBK14_11930</name>
</gene>
<dbReference type="SUPFAM" id="SSF63817">
    <property type="entry name" value="Sortase"/>
    <property type="match status" value="1"/>
</dbReference>
<feature type="region of interest" description="Disordered" evidence="2">
    <location>
        <begin position="1"/>
        <end position="58"/>
    </location>
</feature>
<evidence type="ECO:0000313" key="3">
    <source>
        <dbReference type="EMBL" id="OHV41004.1"/>
    </source>
</evidence>
<dbReference type="Pfam" id="PF04203">
    <property type="entry name" value="Sortase"/>
    <property type="match status" value="1"/>
</dbReference>
<comment type="caution">
    <text evidence="3">The sequence shown here is derived from an EMBL/GenBank/DDBJ whole genome shotgun (WGS) entry which is preliminary data.</text>
</comment>
<reference evidence="4" key="1">
    <citation type="submission" date="2016-07" db="EMBL/GenBank/DDBJ databases">
        <title>Frankia sp. NRRL B-16219 Genome sequencing.</title>
        <authorList>
            <person name="Ghodhbane-Gtari F."/>
            <person name="Swanson E."/>
            <person name="Gueddou A."/>
            <person name="Louati M."/>
            <person name="Nouioui I."/>
            <person name="Hezbri K."/>
            <person name="Abebe-Akele F."/>
            <person name="Simpson S."/>
            <person name="Morris K."/>
            <person name="Thomas K."/>
            <person name="Gtari M."/>
            <person name="Tisa L.S."/>
        </authorList>
    </citation>
    <scope>NUCLEOTIDE SEQUENCE [LARGE SCALE GENOMIC DNA]</scope>
    <source>
        <strain evidence="4">NRRL B-16219</strain>
    </source>
</reference>
<dbReference type="InterPro" id="IPR042001">
    <property type="entry name" value="Sortase_F"/>
</dbReference>
<dbReference type="AlphaFoldDB" id="A0A1S1R8E0"/>
<dbReference type="NCBIfam" id="NF033748">
    <property type="entry name" value="class_F_sortase"/>
    <property type="match status" value="1"/>
</dbReference>
<feature type="compositionally biased region" description="Gly residues" evidence="2">
    <location>
        <begin position="43"/>
        <end position="57"/>
    </location>
</feature>
<dbReference type="Gene3D" id="2.40.260.10">
    <property type="entry name" value="Sortase"/>
    <property type="match status" value="1"/>
</dbReference>
<dbReference type="EMBL" id="MAXA01000058">
    <property type="protein sequence ID" value="OHV41004.1"/>
    <property type="molecule type" value="Genomic_DNA"/>
</dbReference>